<evidence type="ECO:0000313" key="4">
    <source>
        <dbReference type="Proteomes" id="UP001642464"/>
    </source>
</evidence>
<keyword evidence="4" id="KW-1185">Reference proteome</keyword>
<dbReference type="EMBL" id="CAXAMM010040385">
    <property type="protein sequence ID" value="CAK9092862.1"/>
    <property type="molecule type" value="Genomic_DNA"/>
</dbReference>
<organism evidence="2 4">
    <name type="scientific">Durusdinium trenchii</name>
    <dbReference type="NCBI Taxonomy" id="1381693"/>
    <lineage>
        <taxon>Eukaryota</taxon>
        <taxon>Sar</taxon>
        <taxon>Alveolata</taxon>
        <taxon>Dinophyceae</taxon>
        <taxon>Suessiales</taxon>
        <taxon>Symbiodiniaceae</taxon>
        <taxon>Durusdinium</taxon>
    </lineage>
</organism>
<keyword evidence="2" id="KW-0812">Transmembrane</keyword>
<dbReference type="EMBL" id="CAXAMM010040407">
    <property type="protein sequence ID" value="CAK9092985.1"/>
    <property type="molecule type" value="Genomic_DNA"/>
</dbReference>
<evidence type="ECO:0000256" key="1">
    <source>
        <dbReference type="SAM" id="SignalP"/>
    </source>
</evidence>
<reference evidence="2 4" key="1">
    <citation type="submission" date="2024-02" db="EMBL/GenBank/DDBJ databases">
        <authorList>
            <person name="Chen Y."/>
            <person name="Shah S."/>
            <person name="Dougan E. K."/>
            <person name="Thang M."/>
            <person name="Chan C."/>
        </authorList>
    </citation>
    <scope>NUCLEOTIDE SEQUENCE [LARGE SCALE GENOMIC DNA]</scope>
</reference>
<accession>A0ABP0QX38</accession>
<comment type="caution">
    <text evidence="2">The sequence shown here is derived from an EMBL/GenBank/DDBJ whole genome shotgun (WGS) entry which is preliminary data.</text>
</comment>
<feature type="chain" id="PRO_5045029510" evidence="1">
    <location>
        <begin position="20"/>
        <end position="549"/>
    </location>
</feature>
<proteinExistence type="predicted"/>
<protein>
    <submittedName>
        <fullName evidence="2">Transmembrane protein 145</fullName>
    </submittedName>
</protein>
<keyword evidence="1" id="KW-0732">Signal</keyword>
<sequence>MSFVGRSFVVASLVALCRAGSIRGSSREEGRTISVEEVQAGLQAAMQTVLDGDDDSRMRSARIEERVWQTFQALPKNDVGRLTPRGVRYLVHNYFMKEHGWLIQGLDPHGNQANVSEVHEVSILRDKAPALVESLLEARRSNHGLALTDIVTMIAALERLIFDESLALLRAAYAFNDVSMFGEVEQSRVHDVLTSYLLLFQLGSKGNLSDARLHRALKARVSRRDDWPTVVDFQKDAVMNFNYAKKDTSNPFVEPRYTFEDTLDIVEELAHGYGKWQNMECQQMKADLMDLDADGDGRIPLGKFYGRVDTTKYQFTESMRYLQEVGALDETGTEKKVRIANYLQGPSNCIASSTYYSVCCLSECEGVLNDLEVKIQAPTAEPMQLLRLVGNISSSTVDAPRQLPLAMSERLHKIAAQNGGEVPLHGRLFSEWLHFAFPNECPYPHMVEEAKTLTPSHWMDKKVALEPERRYALASAALEESESTTVADIAWASEEVLHVQEPQLIKSNIFRTMMQVAVLLTVMRAAASNWKTLRSMGADSMKKDYQLPL</sequence>
<gene>
    <name evidence="2" type="ORF">SCF082_LOCUS43689</name>
    <name evidence="3" type="ORF">SCF082_LOCUS43741</name>
</gene>
<keyword evidence="2" id="KW-0472">Membrane</keyword>
<evidence type="ECO:0000313" key="2">
    <source>
        <dbReference type="EMBL" id="CAK9092862.1"/>
    </source>
</evidence>
<feature type="signal peptide" evidence="1">
    <location>
        <begin position="1"/>
        <end position="19"/>
    </location>
</feature>
<name>A0ABP0QX38_9DINO</name>
<dbReference type="Proteomes" id="UP001642464">
    <property type="component" value="Unassembled WGS sequence"/>
</dbReference>
<evidence type="ECO:0000313" key="3">
    <source>
        <dbReference type="EMBL" id="CAK9092985.1"/>
    </source>
</evidence>